<evidence type="ECO:0000313" key="1">
    <source>
        <dbReference type="EMBL" id="CDG47650.1"/>
    </source>
</evidence>
<dbReference type="EMBL" id="FR904232">
    <property type="protein sequence ID" value="CDG47650.1"/>
    <property type="molecule type" value="Genomic_DNA"/>
</dbReference>
<protein>
    <submittedName>
        <fullName evidence="1">Uncharacterized protein</fullName>
    </submittedName>
</protein>
<organism evidence="1">
    <name type="scientific">Serratia symbiotica SCt-VLC</name>
    <dbReference type="NCBI Taxonomy" id="1347341"/>
    <lineage>
        <taxon>Bacteria</taxon>
        <taxon>Pseudomonadati</taxon>
        <taxon>Pseudomonadota</taxon>
        <taxon>Gammaproteobacteria</taxon>
        <taxon>Enterobacterales</taxon>
        <taxon>Yersiniaceae</taxon>
        <taxon>Serratia</taxon>
        <taxon>Serratia symbiotica</taxon>
    </lineage>
</organism>
<sequence length="64" mass="7433">MTHEDNVMFLMRLSVDTHNEYRAAQISSSRSLSIQRDPIGSIEDIYEKYESLLSKKLAEEVEVE</sequence>
<proteinExistence type="predicted"/>
<gene>
    <name evidence="1" type="ORF">SCTVLC_0906</name>
</gene>
<accession>A0A068RCZ2</accession>
<reference evidence="1" key="2">
    <citation type="journal article" date="2014" name="Genome Biol. Evol.">
        <title>Settling down: the genome of Serratia symbiotica from the aphid Cinara tujafilina zooms in on the process of accommodation to a cooperative intracellular life.</title>
        <authorList>
            <person name="Manzano-Marin A."/>
            <person name="Latorre A."/>
        </authorList>
    </citation>
    <scope>NUCLEOTIDE SEQUENCE</scope>
    <source>
        <strain evidence="1">SCt-VLC</strain>
    </source>
</reference>
<reference evidence="1" key="1">
    <citation type="submission" date="2013-06" db="EMBL/GenBank/DDBJ databases">
        <authorList>
            <person name="Mazano-Marin A."/>
        </authorList>
    </citation>
    <scope>NUCLEOTIDE SEQUENCE</scope>
    <source>
        <strain evidence="1">SCt-VLC</strain>
    </source>
</reference>
<name>A0A068RCZ2_9GAMM</name>
<dbReference type="AlphaFoldDB" id="A0A068RCZ2"/>